<evidence type="ECO:0000256" key="3">
    <source>
        <dbReference type="ARBA" id="ARBA00022692"/>
    </source>
</evidence>
<feature type="transmembrane region" description="Helical" evidence="7">
    <location>
        <begin position="722"/>
        <end position="741"/>
    </location>
</feature>
<feature type="region of interest" description="Disordered" evidence="6">
    <location>
        <begin position="1420"/>
        <end position="1447"/>
    </location>
</feature>
<feature type="domain" description="SPX" evidence="8">
    <location>
        <begin position="1"/>
        <end position="149"/>
    </location>
</feature>
<organism evidence="9 10">
    <name type="scientific">Cadophora malorum</name>
    <dbReference type="NCBI Taxonomy" id="108018"/>
    <lineage>
        <taxon>Eukaryota</taxon>
        <taxon>Fungi</taxon>
        <taxon>Dikarya</taxon>
        <taxon>Ascomycota</taxon>
        <taxon>Pezizomycotina</taxon>
        <taxon>Leotiomycetes</taxon>
        <taxon>Helotiales</taxon>
        <taxon>Ploettnerulaceae</taxon>
        <taxon>Cadophora</taxon>
    </lineage>
</organism>
<dbReference type="InterPro" id="IPR003807">
    <property type="entry name" value="DUF202"/>
</dbReference>
<feature type="region of interest" description="Disordered" evidence="6">
    <location>
        <begin position="1324"/>
        <end position="1354"/>
    </location>
</feature>
<dbReference type="GO" id="GO:0033254">
    <property type="term" value="C:vacuolar transporter chaperone complex"/>
    <property type="evidence" value="ECO:0007669"/>
    <property type="project" value="TreeGrafter"/>
</dbReference>
<keyword evidence="3 7" id="KW-0812">Transmembrane</keyword>
<sequence>MRFGKKLRNSVYPKWNGQYMDYAKLKGMLRENEEDDSRWTENDENKFCDEILNVQLEKVAAFQQETFKSLEQRANSCADKLKDLVPEDGKAKGDITTGRFKEIETELDEIINETKELKKYSNINYTAFLKIVKKHDRKRGNNYKIRPMMLMSLSKRQFNTESGYSPLLNKLSIMYYAVRQQLDESEATPATSASEAQSQIQNGERYTAYKFWVHPDNLLEVKTYILRRLPVLVYSEQSAKDLDNQGDPTLNSLYFDNPEFSLYNQKVDRQVDASSLRIRWFGQFKSGPEFVIEKKMIHENGTSEERKFAIKEKYIQAFIRGEYKMEKAIAKMERQGQPAAKIQEFKDTVVDIQKFIIEKELQPVLRANYTRTAFQKPLDDKVRISIDTCLAFIREDAIDSDRPCRNPENWHRLDIDEGAMTYPFTNVNKGEISRFPYSILEIKVKEEVAKKHPQWVEDLMASHLVHKAPRFSKFVHGVASLFEDNVNNLPFWLSELETDIRRDPQAAFEEEEVRKAKRRENEQVVGSLLGATPKASSSFKAAVSSPLGKSYMAERMAAEERASKRSDFSGGSKSHNGDGIGEEGEDEEGESSNAGAYGTMSSIFPSFSLSRYAQSRRERNVILPPGVTKPKQLIKDSGPLQVEPKVWLANERTFLKWQHICVLLGVLAVSLYNTAGQNKIAEIFGFIYLAIAIFAGIWGTAMHRVRRNMIVERSGKDFDNMIGPMVVSFALMMSLILNFYFQDKEKDRDRERDRDRDRDRDKDRKERRHRHERDPNRHTHSHHHHDYDHERSHSSQSRRTKSEHGSSHRRASGPQASTSTSLRASPIPAPQPLTEWPPPGYTRHDALSQGKAMELIASGVPVFKGVRQSIPHAAEEYYNLYATCEGNGGAGSDVGQVYTDAFAANSLRLQGLEKATHPWETLEQPSMAFYNGFRPGTITLNHWVSLSGKMNPPIELRDPGVVPREVELPTVLERLIYLEGGFEEEYEDLMYKNLYRNLLRDPDRILAPHKAMEKQISDLIVVLSRREWIDFSRPENQVVAKFFANATYTEQGRYKLFFHQLLLSMELYLRIHSKQHAEFAKEKLLNQLPPCIRWDLALVRRWRDCMSIQKFSTGENPQQIRFQLRMKKVQVKALRKFARAMKWPNLAKVDEVLKERDVDDVALEDRSSDAMSYFTGMILPGCTMPWLIINSLIDCDSDAGGNALAALTHMHPQSGFQYRSHTYWSATSIVGKVLAPTCREIGGWIGPARPAPDLSRIQIARIRQRRPKQHVTVSDIESMIERSDCLGPPSERYPVSEYQLLLPDHDPYSIVNTIRIEKLALKPINTTPTPTSPQHSPSSSRDTSREPSKDSGKPLTYDAAVQFAIDGKSWPLRLSYDVSFISAYPCSRGPHPLFFDYVYQAMKIDELLTVRDWGGLNMNINPGSNGSSPSRAGGESGGEKKPDVEEDEEKVLVVEAFGVKDNEVLARAWCSHWGLSAVVADVERTCMACAIREAYAACLNVVILVDGEVYESDS</sequence>
<dbReference type="InterPro" id="IPR018966">
    <property type="entry name" value="VTC_domain"/>
</dbReference>
<evidence type="ECO:0000256" key="4">
    <source>
        <dbReference type="ARBA" id="ARBA00022989"/>
    </source>
</evidence>
<feature type="compositionally biased region" description="Low complexity" evidence="6">
    <location>
        <begin position="1326"/>
        <end position="1341"/>
    </location>
</feature>
<dbReference type="CDD" id="cd07892">
    <property type="entry name" value="PolyPPase_VTC2-3_like"/>
    <property type="match status" value="1"/>
</dbReference>
<dbReference type="GO" id="GO:0000329">
    <property type="term" value="C:fungal-type vacuole membrane"/>
    <property type="evidence" value="ECO:0007669"/>
    <property type="project" value="TreeGrafter"/>
</dbReference>
<evidence type="ECO:0000259" key="8">
    <source>
        <dbReference type="PROSITE" id="PS51382"/>
    </source>
</evidence>
<keyword evidence="5 7" id="KW-0472">Membrane</keyword>
<evidence type="ECO:0000313" key="10">
    <source>
        <dbReference type="Proteomes" id="UP000664132"/>
    </source>
</evidence>
<feature type="region of interest" description="Disordered" evidence="6">
    <location>
        <begin position="747"/>
        <end position="845"/>
    </location>
</feature>
<feature type="compositionally biased region" description="Polar residues" evidence="6">
    <location>
        <begin position="814"/>
        <end position="823"/>
    </location>
</feature>
<dbReference type="InterPro" id="IPR051572">
    <property type="entry name" value="VTC_Complex_Subunit"/>
</dbReference>
<dbReference type="Gene3D" id="3.20.100.30">
    <property type="entry name" value="VTC, catalytic tunnel domain"/>
    <property type="match status" value="1"/>
</dbReference>
<feature type="compositionally biased region" description="Basic and acidic residues" evidence="6">
    <location>
        <begin position="1342"/>
        <end position="1352"/>
    </location>
</feature>
<feature type="region of interest" description="Disordered" evidence="6">
    <location>
        <begin position="556"/>
        <end position="595"/>
    </location>
</feature>
<gene>
    <name evidence="9" type="ORF">IFR04_010727</name>
</gene>
<evidence type="ECO:0000256" key="2">
    <source>
        <dbReference type="ARBA" id="ARBA00022554"/>
    </source>
</evidence>
<keyword evidence="2" id="KW-0926">Vacuole</keyword>
<dbReference type="Pfam" id="PF09359">
    <property type="entry name" value="VTC"/>
    <property type="match status" value="1"/>
</dbReference>
<dbReference type="PANTHER" id="PTHR46140:SF2">
    <property type="entry name" value="VACUOLAR TRANSPORTER CHAPERONE 3 COMPLEX SUBUNIT 3-RELATED"/>
    <property type="match status" value="1"/>
</dbReference>
<evidence type="ECO:0000256" key="1">
    <source>
        <dbReference type="ARBA" id="ARBA00004128"/>
    </source>
</evidence>
<feature type="compositionally biased region" description="Pro residues" evidence="6">
    <location>
        <begin position="827"/>
        <end position="840"/>
    </location>
</feature>
<reference evidence="9" key="1">
    <citation type="submission" date="2021-02" db="EMBL/GenBank/DDBJ databases">
        <title>Genome sequence Cadophora malorum strain M34.</title>
        <authorList>
            <person name="Stefanovic E."/>
            <person name="Vu D."/>
            <person name="Scully C."/>
            <person name="Dijksterhuis J."/>
            <person name="Roader J."/>
            <person name="Houbraken J."/>
        </authorList>
    </citation>
    <scope>NUCLEOTIDE SEQUENCE</scope>
    <source>
        <strain evidence="9">M34</strain>
    </source>
</reference>
<dbReference type="Proteomes" id="UP000664132">
    <property type="component" value="Unassembled WGS sequence"/>
</dbReference>
<comment type="caution">
    <text evidence="9">The sequence shown here is derived from an EMBL/GenBank/DDBJ whole genome shotgun (WGS) entry which is preliminary data.</text>
</comment>
<name>A0A8H7T7A9_9HELO</name>
<dbReference type="FunFam" id="3.20.100.30:FF:000002">
    <property type="entry name" value="Vacuolar transporter chaperone"/>
    <property type="match status" value="1"/>
</dbReference>
<dbReference type="PROSITE" id="PS51382">
    <property type="entry name" value="SPX"/>
    <property type="match status" value="1"/>
</dbReference>
<feature type="transmembrane region" description="Helical" evidence="7">
    <location>
        <begin position="680"/>
        <end position="701"/>
    </location>
</feature>
<dbReference type="OrthoDB" id="6493944at2759"/>
<dbReference type="InterPro" id="IPR004331">
    <property type="entry name" value="SPX_dom"/>
</dbReference>
<protein>
    <recommendedName>
        <fullName evidence="8">SPX domain-containing protein</fullName>
    </recommendedName>
</protein>
<accession>A0A8H7T7A9</accession>
<feature type="compositionally biased region" description="Low complexity" evidence="6">
    <location>
        <begin position="1420"/>
        <end position="1433"/>
    </location>
</feature>
<evidence type="ECO:0000256" key="5">
    <source>
        <dbReference type="ARBA" id="ARBA00023136"/>
    </source>
</evidence>
<proteinExistence type="predicted"/>
<evidence type="ECO:0000256" key="6">
    <source>
        <dbReference type="SAM" id="MobiDB-lite"/>
    </source>
</evidence>
<dbReference type="Pfam" id="PF02656">
    <property type="entry name" value="DUF202"/>
    <property type="match status" value="1"/>
</dbReference>
<comment type="subcellular location">
    <subcellularLocation>
        <location evidence="1">Vacuole membrane</location>
        <topology evidence="1">Multi-pass membrane protein</topology>
    </subcellularLocation>
</comment>
<dbReference type="GO" id="GO:0006799">
    <property type="term" value="P:polyphosphate biosynthetic process"/>
    <property type="evidence" value="ECO:0007669"/>
    <property type="project" value="UniProtKB-ARBA"/>
</dbReference>
<feature type="compositionally biased region" description="Acidic residues" evidence="6">
    <location>
        <begin position="580"/>
        <end position="590"/>
    </location>
</feature>
<feature type="compositionally biased region" description="Basic and acidic residues" evidence="6">
    <location>
        <begin position="747"/>
        <end position="764"/>
    </location>
</feature>
<feature type="compositionally biased region" description="Basic and acidic residues" evidence="6">
    <location>
        <begin position="556"/>
        <end position="567"/>
    </location>
</feature>
<keyword evidence="4 7" id="KW-1133">Transmembrane helix</keyword>
<dbReference type="InterPro" id="IPR042267">
    <property type="entry name" value="VTC_sf"/>
</dbReference>
<dbReference type="CDD" id="cd14480">
    <property type="entry name" value="SPX_VTC2_like"/>
    <property type="match status" value="1"/>
</dbReference>
<evidence type="ECO:0000313" key="9">
    <source>
        <dbReference type="EMBL" id="KAG4416145.1"/>
    </source>
</evidence>
<evidence type="ECO:0000256" key="7">
    <source>
        <dbReference type="SAM" id="Phobius"/>
    </source>
</evidence>
<dbReference type="PANTHER" id="PTHR46140">
    <property type="entry name" value="VACUOLAR TRANSPORTER CHAPERONE 1-RELATED"/>
    <property type="match status" value="1"/>
</dbReference>
<keyword evidence="10" id="KW-1185">Reference proteome</keyword>
<dbReference type="EMBL" id="JAFJYH010000196">
    <property type="protein sequence ID" value="KAG4416145.1"/>
    <property type="molecule type" value="Genomic_DNA"/>
</dbReference>